<dbReference type="AlphaFoldDB" id="A0A4R6TVP8"/>
<dbReference type="RefSeq" id="WP_133539755.1">
    <property type="nucleotide sequence ID" value="NZ_SNYK01000015.1"/>
</dbReference>
<sequence length="60" mass="6453">MLYFSGMRALAGRGFGVFFGLLLLLCTGLALAEPPSALEKERIDSVLPGVSFISEQEGEF</sequence>
<reference evidence="1 2" key="1">
    <citation type="submission" date="2019-03" db="EMBL/GenBank/DDBJ databases">
        <title>Genomic Encyclopedia of Type Strains, Phase IV (KMG-IV): sequencing the most valuable type-strain genomes for metagenomic binning, comparative biology and taxonomic classification.</title>
        <authorList>
            <person name="Goeker M."/>
        </authorList>
    </citation>
    <scope>NUCLEOTIDE SEQUENCE [LARGE SCALE GENOMIC DNA]</scope>
    <source>
        <strain evidence="1 2">DSM 28679</strain>
    </source>
</reference>
<keyword evidence="2" id="KW-1185">Reference proteome</keyword>
<protein>
    <submittedName>
        <fullName evidence="1">Uncharacterized protein</fullName>
    </submittedName>
</protein>
<gene>
    <name evidence="1" type="ORF">DFQ45_11573</name>
</gene>
<accession>A0A4R6TVP8</accession>
<dbReference type="EMBL" id="SNYK01000015">
    <property type="protein sequence ID" value="TDQ35520.1"/>
    <property type="molecule type" value="Genomic_DNA"/>
</dbReference>
<evidence type="ECO:0000313" key="2">
    <source>
        <dbReference type="Proteomes" id="UP000294575"/>
    </source>
</evidence>
<name>A0A4R6TVP8_9GAMM</name>
<proteinExistence type="predicted"/>
<dbReference type="Proteomes" id="UP000294575">
    <property type="component" value="Unassembled WGS sequence"/>
</dbReference>
<evidence type="ECO:0000313" key="1">
    <source>
        <dbReference type="EMBL" id="TDQ35520.1"/>
    </source>
</evidence>
<comment type="caution">
    <text evidence="1">The sequence shown here is derived from an EMBL/GenBank/DDBJ whole genome shotgun (WGS) entry which is preliminary data.</text>
</comment>
<feature type="non-terminal residue" evidence="1">
    <location>
        <position position="60"/>
    </location>
</feature>
<organism evidence="1 2">
    <name type="scientific">Thiopseudomonas denitrificans</name>
    <dbReference type="NCBI Taxonomy" id="1501432"/>
    <lineage>
        <taxon>Bacteria</taxon>
        <taxon>Pseudomonadati</taxon>
        <taxon>Pseudomonadota</taxon>
        <taxon>Gammaproteobacteria</taxon>
        <taxon>Pseudomonadales</taxon>
        <taxon>Pseudomonadaceae</taxon>
        <taxon>Thiopseudomonas</taxon>
    </lineage>
</organism>